<name>A0A7S1UL27_9STRA</name>
<protein>
    <submittedName>
        <fullName evidence="2">Uncharacterized protein</fullName>
    </submittedName>
</protein>
<evidence type="ECO:0000313" key="2">
    <source>
        <dbReference type="EMBL" id="CAD9269265.1"/>
    </source>
</evidence>
<proteinExistence type="predicted"/>
<keyword evidence="1" id="KW-0812">Transmembrane</keyword>
<dbReference type="EMBL" id="HBGJ01043995">
    <property type="protein sequence ID" value="CAD9269265.1"/>
    <property type="molecule type" value="Transcribed_RNA"/>
</dbReference>
<sequence>MYSNPSGRVKALRAAVRAALEDVLADPAVAALDARTGGAVRESLQVPDIIHSTIVRFAAPLQDPAAFRAAFAKAAAAWAPCTVTVDAVALALEPVAYMHADPATAAILYQPLSEGGFEAVLRMPTEGGDRDEGLTLSAVLPTLAALAGVVLAFGAIAAALSDLNNER</sequence>
<feature type="transmembrane region" description="Helical" evidence="1">
    <location>
        <begin position="138"/>
        <end position="160"/>
    </location>
</feature>
<keyword evidence="1" id="KW-0472">Membrane</keyword>
<gene>
    <name evidence="2" type="ORF">PPAR1163_LOCUS27702</name>
</gene>
<organism evidence="2">
    <name type="scientific">Phaeomonas parva</name>
    <dbReference type="NCBI Taxonomy" id="124430"/>
    <lineage>
        <taxon>Eukaryota</taxon>
        <taxon>Sar</taxon>
        <taxon>Stramenopiles</taxon>
        <taxon>Ochrophyta</taxon>
        <taxon>Pinguiophyceae</taxon>
        <taxon>Pinguiochrysidales</taxon>
        <taxon>Pinguiochrysidaceae</taxon>
        <taxon>Phaeomonas</taxon>
    </lineage>
</organism>
<accession>A0A7S1UL27</accession>
<dbReference type="AlphaFoldDB" id="A0A7S1UL27"/>
<keyword evidence="1" id="KW-1133">Transmembrane helix</keyword>
<evidence type="ECO:0000256" key="1">
    <source>
        <dbReference type="SAM" id="Phobius"/>
    </source>
</evidence>
<reference evidence="2" key="1">
    <citation type="submission" date="2021-01" db="EMBL/GenBank/DDBJ databases">
        <authorList>
            <person name="Corre E."/>
            <person name="Pelletier E."/>
            <person name="Niang G."/>
            <person name="Scheremetjew M."/>
            <person name="Finn R."/>
            <person name="Kale V."/>
            <person name="Holt S."/>
            <person name="Cochrane G."/>
            <person name="Meng A."/>
            <person name="Brown T."/>
            <person name="Cohen L."/>
        </authorList>
    </citation>
    <scope>NUCLEOTIDE SEQUENCE</scope>
    <source>
        <strain evidence="2">CCMP2877</strain>
    </source>
</reference>